<protein>
    <submittedName>
        <fullName evidence="9">Zinc transporter ZupT</fullName>
    </submittedName>
</protein>
<feature type="transmembrane region" description="Helical" evidence="8">
    <location>
        <begin position="7"/>
        <end position="26"/>
    </location>
</feature>
<dbReference type="AlphaFoldDB" id="A0A8A0RNU3"/>
<evidence type="ECO:0000313" key="10">
    <source>
        <dbReference type="Proteomes" id="UP000662904"/>
    </source>
</evidence>
<comment type="similarity">
    <text evidence="2">Belongs to the ZIP transporter (TC 2.A.5) family.</text>
</comment>
<reference evidence="9" key="1">
    <citation type="submission" date="2020-07" db="EMBL/GenBank/DDBJ databases">
        <title>Koleobacter methoxysyntrophicus gen. nov., sp. nov., a novel anaerobic bacterium isolated from deep subsurface oil field and proposal of Koleobacterales ord. nov. in the phylum Firmicutes.</title>
        <authorList>
            <person name="Sakamoto S."/>
            <person name="Tamaki H."/>
        </authorList>
    </citation>
    <scope>NUCLEOTIDE SEQUENCE</scope>
    <source>
        <strain evidence="9">NRmbB1</strain>
    </source>
</reference>
<accession>A0A8A0RNU3</accession>
<feature type="transmembrane region" description="Helical" evidence="8">
    <location>
        <begin position="212"/>
        <end position="232"/>
    </location>
</feature>
<feature type="transmembrane region" description="Helical" evidence="8">
    <location>
        <begin position="153"/>
        <end position="175"/>
    </location>
</feature>
<dbReference type="KEGG" id="kme:H0A61_01935"/>
<dbReference type="Proteomes" id="UP000662904">
    <property type="component" value="Chromosome"/>
</dbReference>
<evidence type="ECO:0000256" key="6">
    <source>
        <dbReference type="ARBA" id="ARBA00022989"/>
    </source>
</evidence>
<keyword evidence="5" id="KW-0862">Zinc</keyword>
<evidence type="ECO:0000313" key="9">
    <source>
        <dbReference type="EMBL" id="QSQ09562.1"/>
    </source>
</evidence>
<evidence type="ECO:0000256" key="3">
    <source>
        <dbReference type="ARBA" id="ARBA00022475"/>
    </source>
</evidence>
<proteinExistence type="inferred from homology"/>
<keyword evidence="3" id="KW-1003">Cell membrane</keyword>
<gene>
    <name evidence="9" type="primary">zupT_2</name>
    <name evidence="9" type="ORF">H0A61_01935</name>
</gene>
<dbReference type="PANTHER" id="PTHR11040:SF211">
    <property type="entry name" value="ZINC TRANSPORTER ZIP11"/>
    <property type="match status" value="1"/>
</dbReference>
<dbReference type="InterPro" id="IPR003689">
    <property type="entry name" value="ZIP"/>
</dbReference>
<dbReference type="GO" id="GO:0005385">
    <property type="term" value="F:zinc ion transmembrane transporter activity"/>
    <property type="evidence" value="ECO:0007669"/>
    <property type="project" value="TreeGrafter"/>
</dbReference>
<dbReference type="EMBL" id="CP059066">
    <property type="protein sequence ID" value="QSQ09562.1"/>
    <property type="molecule type" value="Genomic_DNA"/>
</dbReference>
<feature type="transmembrane region" description="Helical" evidence="8">
    <location>
        <begin position="60"/>
        <end position="78"/>
    </location>
</feature>
<organism evidence="9 10">
    <name type="scientific">Koleobacter methoxysyntrophicus</name>
    <dbReference type="NCBI Taxonomy" id="2751313"/>
    <lineage>
        <taxon>Bacteria</taxon>
        <taxon>Bacillati</taxon>
        <taxon>Bacillota</taxon>
        <taxon>Clostridia</taxon>
        <taxon>Koleobacterales</taxon>
        <taxon>Koleobacteraceae</taxon>
        <taxon>Koleobacter</taxon>
    </lineage>
</organism>
<keyword evidence="10" id="KW-1185">Reference proteome</keyword>
<keyword evidence="6 8" id="KW-1133">Transmembrane helix</keyword>
<name>A0A8A0RNU3_9FIRM</name>
<dbReference type="RefSeq" id="WP_206706914.1">
    <property type="nucleotide sequence ID" value="NZ_CP059066.1"/>
</dbReference>
<keyword evidence="4 8" id="KW-0812">Transmembrane</keyword>
<comment type="subcellular location">
    <subcellularLocation>
        <location evidence="1">Cell membrane</location>
        <topology evidence="1">Multi-pass membrane protein</topology>
    </subcellularLocation>
</comment>
<sequence>MNTPAKVFIYSFISGTAIIIGGFLGTKKIPDKVLAFILTFGSGVILAVLSFTLMHEAYNHSGPIITSIAFILGGLFFYELEILLEKKFTEGIGITLGTAMDDLPEALSMGIGFASKENLGIILALSIFLHNIPEGLSSTSDLIDSSNFSRKKALLLSILLGLLTPFWALVGYYFLRNIPEMWLGIIMAFSGGAVLFMTGTDMIPKAHRIGNRAVNIGILFGFLIAFLLTKVFGLN</sequence>
<evidence type="ECO:0000256" key="4">
    <source>
        <dbReference type="ARBA" id="ARBA00022692"/>
    </source>
</evidence>
<evidence type="ECO:0000256" key="8">
    <source>
        <dbReference type="SAM" id="Phobius"/>
    </source>
</evidence>
<evidence type="ECO:0000256" key="1">
    <source>
        <dbReference type="ARBA" id="ARBA00004651"/>
    </source>
</evidence>
<evidence type="ECO:0000256" key="7">
    <source>
        <dbReference type="ARBA" id="ARBA00023136"/>
    </source>
</evidence>
<evidence type="ECO:0000256" key="2">
    <source>
        <dbReference type="ARBA" id="ARBA00006939"/>
    </source>
</evidence>
<feature type="transmembrane region" description="Helical" evidence="8">
    <location>
        <begin position="181"/>
        <end position="200"/>
    </location>
</feature>
<dbReference type="Pfam" id="PF02535">
    <property type="entry name" value="Zip"/>
    <property type="match status" value="1"/>
</dbReference>
<feature type="transmembrane region" description="Helical" evidence="8">
    <location>
        <begin position="33"/>
        <end position="54"/>
    </location>
</feature>
<dbReference type="GO" id="GO:0005886">
    <property type="term" value="C:plasma membrane"/>
    <property type="evidence" value="ECO:0007669"/>
    <property type="project" value="UniProtKB-SubCell"/>
</dbReference>
<dbReference type="PANTHER" id="PTHR11040">
    <property type="entry name" value="ZINC/IRON TRANSPORTER"/>
    <property type="match status" value="1"/>
</dbReference>
<evidence type="ECO:0000256" key="5">
    <source>
        <dbReference type="ARBA" id="ARBA00022833"/>
    </source>
</evidence>
<keyword evidence="7 8" id="KW-0472">Membrane</keyword>